<dbReference type="InterPro" id="IPR002347">
    <property type="entry name" value="SDR_fam"/>
</dbReference>
<organism evidence="3 4">
    <name type="scientific">Piscibacillus halophilus</name>
    <dbReference type="NCBI Taxonomy" id="571933"/>
    <lineage>
        <taxon>Bacteria</taxon>
        <taxon>Bacillati</taxon>
        <taxon>Bacillota</taxon>
        <taxon>Bacilli</taxon>
        <taxon>Bacillales</taxon>
        <taxon>Bacillaceae</taxon>
        <taxon>Piscibacillus</taxon>
    </lineage>
</organism>
<protein>
    <submittedName>
        <fullName evidence="3">3-oxoacyl-[acyl-carrier protein] reductase</fullName>
    </submittedName>
</protein>
<dbReference type="InterPro" id="IPR036291">
    <property type="entry name" value="NAD(P)-bd_dom_sf"/>
</dbReference>
<dbReference type="Gene3D" id="3.40.50.720">
    <property type="entry name" value="NAD(P)-binding Rossmann-like Domain"/>
    <property type="match status" value="1"/>
</dbReference>
<dbReference type="EMBL" id="FOES01000062">
    <property type="protein sequence ID" value="SER22537.1"/>
    <property type="molecule type" value="Genomic_DNA"/>
</dbReference>
<dbReference type="PANTHER" id="PTHR42879:SF2">
    <property type="entry name" value="3-OXOACYL-[ACYL-CARRIER-PROTEIN] REDUCTASE FABG"/>
    <property type="match status" value="1"/>
</dbReference>
<dbReference type="GO" id="GO:0016491">
    <property type="term" value="F:oxidoreductase activity"/>
    <property type="evidence" value="ECO:0007669"/>
    <property type="project" value="UniProtKB-KW"/>
</dbReference>
<dbReference type="OrthoDB" id="9803333at2"/>
<evidence type="ECO:0000256" key="2">
    <source>
        <dbReference type="ARBA" id="ARBA00023002"/>
    </source>
</evidence>
<dbReference type="CDD" id="cd05233">
    <property type="entry name" value="SDR_c"/>
    <property type="match status" value="1"/>
</dbReference>
<dbReference type="PRINTS" id="PR00081">
    <property type="entry name" value="GDHRDH"/>
</dbReference>
<proteinExistence type="inferred from homology"/>
<sequence length="250" mass="28177">MRHALITAGTKGLGRQITEYFLNHGYRVTATYRSDEQKAKQLLEKHADKPLHIVQLDVQDAEQIRKVVSQVYHHTNRIDCLISNAGPFIFERKKLMDYSSEEWNSMVRGNLDASFHLAQSCIPYMRAQEFGRIIFLGFQGVDHSSGWIYRSAFASAKVGVASLMKTIALEEAEHKITANMVAPGKIIDSMKEKTILESRENHEHETPIGREGTGEDIARTVGFLCHDDSDMITGTVVDVNGGMDVIHRYL</sequence>
<name>A0A1H9MGE5_9BACI</name>
<reference evidence="3 4" key="1">
    <citation type="submission" date="2016-10" db="EMBL/GenBank/DDBJ databases">
        <authorList>
            <person name="de Groot N.N."/>
        </authorList>
    </citation>
    <scope>NUCLEOTIDE SEQUENCE [LARGE SCALE GENOMIC DNA]</scope>
    <source>
        <strain evidence="3 4">DSM 21633</strain>
    </source>
</reference>
<dbReference type="STRING" id="571933.SAMN05216362_1625"/>
<accession>A0A1H9MGE5</accession>
<comment type="similarity">
    <text evidence="1">Belongs to the short-chain dehydrogenases/reductases (SDR) family.</text>
</comment>
<dbReference type="SUPFAM" id="SSF51735">
    <property type="entry name" value="NAD(P)-binding Rossmann-fold domains"/>
    <property type="match status" value="1"/>
</dbReference>
<dbReference type="AlphaFoldDB" id="A0A1H9MGE5"/>
<dbReference type="FunFam" id="3.40.50.720:FF:000173">
    <property type="entry name" value="3-oxoacyl-[acyl-carrier protein] reductase"/>
    <property type="match status" value="1"/>
</dbReference>
<evidence type="ECO:0000256" key="1">
    <source>
        <dbReference type="ARBA" id="ARBA00006484"/>
    </source>
</evidence>
<dbReference type="Pfam" id="PF13561">
    <property type="entry name" value="adh_short_C2"/>
    <property type="match status" value="1"/>
</dbReference>
<evidence type="ECO:0000313" key="3">
    <source>
        <dbReference type="EMBL" id="SER22537.1"/>
    </source>
</evidence>
<keyword evidence="2" id="KW-0560">Oxidoreductase</keyword>
<dbReference type="RefSeq" id="WP_091776145.1">
    <property type="nucleotide sequence ID" value="NZ_CAESCL010000109.1"/>
</dbReference>
<keyword evidence="4" id="KW-1185">Reference proteome</keyword>
<evidence type="ECO:0000313" key="4">
    <source>
        <dbReference type="Proteomes" id="UP000199427"/>
    </source>
</evidence>
<dbReference type="Proteomes" id="UP000199427">
    <property type="component" value="Unassembled WGS sequence"/>
</dbReference>
<dbReference type="InterPro" id="IPR050259">
    <property type="entry name" value="SDR"/>
</dbReference>
<dbReference type="PANTHER" id="PTHR42879">
    <property type="entry name" value="3-OXOACYL-(ACYL-CARRIER-PROTEIN) REDUCTASE"/>
    <property type="match status" value="1"/>
</dbReference>
<gene>
    <name evidence="3" type="ORF">SAMN05216362_1625</name>
</gene>